<sequence length="163" mass="18162">MTIQRDLITDMFEGQSLKSSALGADANVLLLEHALLYMRPPLKAIYEYKCRACCIAQLADLTLLSPDLTEAGSRTAVSCKHAHLLLYLSLENNNATKEKVHDGDVMSQRRKPSLLRIRSIIIATIGPLFKEVVLVRATSRNCSCVGWLEEGWRLYGLGVQMKS</sequence>
<name>A0A976FQW9_BRELC</name>
<gene>
    <name evidence="1" type="ORF">CCR75_009689</name>
</gene>
<evidence type="ECO:0000313" key="2">
    <source>
        <dbReference type="Proteomes" id="UP000294530"/>
    </source>
</evidence>
<proteinExistence type="predicted"/>
<dbReference type="GeneID" id="94353399"/>
<dbReference type="KEGG" id="blac:94353399"/>
<dbReference type="RefSeq" id="XP_067820475.1">
    <property type="nucleotide sequence ID" value="XM_067967728.1"/>
</dbReference>
<dbReference type="AlphaFoldDB" id="A0A976FQW9"/>
<organism evidence="1 2">
    <name type="scientific">Bremia lactucae</name>
    <name type="common">Lettuce downy mildew</name>
    <dbReference type="NCBI Taxonomy" id="4779"/>
    <lineage>
        <taxon>Eukaryota</taxon>
        <taxon>Sar</taxon>
        <taxon>Stramenopiles</taxon>
        <taxon>Oomycota</taxon>
        <taxon>Peronosporomycetes</taxon>
        <taxon>Peronosporales</taxon>
        <taxon>Peronosporaceae</taxon>
        <taxon>Bremia</taxon>
    </lineage>
</organism>
<dbReference type="EMBL" id="SHOA02000001">
    <property type="protein sequence ID" value="TDH70976.1"/>
    <property type="molecule type" value="Genomic_DNA"/>
</dbReference>
<protein>
    <submittedName>
        <fullName evidence="1">Uncharacterized protein</fullName>
    </submittedName>
</protein>
<dbReference type="Proteomes" id="UP000294530">
    <property type="component" value="Unassembled WGS sequence"/>
</dbReference>
<evidence type="ECO:0000313" key="1">
    <source>
        <dbReference type="EMBL" id="TDH70976.1"/>
    </source>
</evidence>
<keyword evidence="2" id="KW-1185">Reference proteome</keyword>
<reference evidence="1 2" key="1">
    <citation type="journal article" date="2021" name="Genome Biol.">
        <title>AFLAP: assembly-free linkage analysis pipeline using k-mers from genome sequencing data.</title>
        <authorList>
            <person name="Fletcher K."/>
            <person name="Zhang L."/>
            <person name="Gil J."/>
            <person name="Han R."/>
            <person name="Cavanaugh K."/>
            <person name="Michelmore R."/>
        </authorList>
    </citation>
    <scope>NUCLEOTIDE SEQUENCE [LARGE SCALE GENOMIC DNA]</scope>
    <source>
        <strain evidence="1 2">SF5</strain>
    </source>
</reference>
<comment type="caution">
    <text evidence="1">The sequence shown here is derived from an EMBL/GenBank/DDBJ whole genome shotgun (WGS) entry which is preliminary data.</text>
</comment>
<accession>A0A976FQW9</accession>